<evidence type="ECO:0000256" key="3">
    <source>
        <dbReference type="PROSITE-ProRule" id="PRU00221"/>
    </source>
</evidence>
<protein>
    <submittedName>
        <fullName evidence="4">Beta-transducin</fullName>
    </submittedName>
</protein>
<dbReference type="AlphaFoldDB" id="A0A1J4J7P5"/>
<dbReference type="InterPro" id="IPR040324">
    <property type="entry name" value="WDR44/Dgr2"/>
</dbReference>
<dbReference type="InterPro" id="IPR015943">
    <property type="entry name" value="WD40/YVTN_repeat-like_dom_sf"/>
</dbReference>
<organism evidence="4 5">
    <name type="scientific">Tritrichomonas foetus</name>
    <dbReference type="NCBI Taxonomy" id="1144522"/>
    <lineage>
        <taxon>Eukaryota</taxon>
        <taxon>Metamonada</taxon>
        <taxon>Parabasalia</taxon>
        <taxon>Tritrichomonadida</taxon>
        <taxon>Tritrichomonadidae</taxon>
        <taxon>Tritrichomonas</taxon>
    </lineage>
</organism>
<dbReference type="Pfam" id="PF00400">
    <property type="entry name" value="WD40"/>
    <property type="match status" value="4"/>
</dbReference>
<feature type="repeat" description="WD" evidence="3">
    <location>
        <begin position="165"/>
        <end position="207"/>
    </location>
</feature>
<reference evidence="4" key="1">
    <citation type="submission" date="2016-10" db="EMBL/GenBank/DDBJ databases">
        <authorList>
            <person name="Benchimol M."/>
            <person name="Almeida L.G."/>
            <person name="Vasconcelos A.T."/>
            <person name="Perreira-Neves A."/>
            <person name="Rosa I.A."/>
            <person name="Tasca T."/>
            <person name="Bogo M.R."/>
            <person name="de Souza W."/>
        </authorList>
    </citation>
    <scope>NUCLEOTIDE SEQUENCE [LARGE SCALE GENOMIC DNA]</scope>
    <source>
        <strain evidence="4">K</strain>
    </source>
</reference>
<keyword evidence="2" id="KW-0677">Repeat</keyword>
<dbReference type="InterPro" id="IPR011659">
    <property type="entry name" value="WD40"/>
</dbReference>
<dbReference type="SUPFAM" id="SSF50978">
    <property type="entry name" value="WD40 repeat-like"/>
    <property type="match status" value="1"/>
</dbReference>
<dbReference type="PROSITE" id="PS50082">
    <property type="entry name" value="WD_REPEATS_2"/>
    <property type="match status" value="2"/>
</dbReference>
<dbReference type="VEuPathDB" id="TrichDB:TRFO_39558"/>
<dbReference type="EMBL" id="MLAK01001335">
    <property type="protein sequence ID" value="OHS94247.1"/>
    <property type="molecule type" value="Genomic_DNA"/>
</dbReference>
<dbReference type="SMART" id="SM00320">
    <property type="entry name" value="WD40"/>
    <property type="match status" value="6"/>
</dbReference>
<gene>
    <name evidence="4" type="ORF">TRFO_39558</name>
</gene>
<dbReference type="PANTHER" id="PTHR14221:SF0">
    <property type="entry name" value="WD REPEAT-CONTAINING PROTEIN 44"/>
    <property type="match status" value="1"/>
</dbReference>
<dbReference type="Gene3D" id="2.130.10.10">
    <property type="entry name" value="YVTN repeat-like/Quinoprotein amine dehydrogenase"/>
    <property type="match status" value="1"/>
</dbReference>
<evidence type="ECO:0000313" key="4">
    <source>
        <dbReference type="EMBL" id="OHS94247.1"/>
    </source>
</evidence>
<dbReference type="Pfam" id="PF07676">
    <property type="entry name" value="PD40"/>
    <property type="match status" value="1"/>
</dbReference>
<sequence length="399" mass="44678">MNDPTLQIKDLDTGETVTVSDYLNSHDEDNMPAVLPSDQISSSSQVKVVKLPSDLKFKTFINNKNQESYSNVRVCQYLEPHKNRITCLVTSRPKKSTNHYVASGDDDGLIILYQFTGFITVLRKFSGHTDQITCLTFGSNDTLLSSSMDKSVRLWHPSEAEPLATFLHDDIVTCVAFHPSNPSIFIAGQFNNTALVWDIAKNEVLKTIHFETFPTAVSFSNDGQIIAIGLVLGQCHIYSYPELNYVTKFIAGPRAKKKMMTNKKITSIAFINHNEFLIASNDSRIRLYSLANFSVIRKFAGHVCKERHNQLSISPDGKSLMIVSEAHGSVYIWPVDHEKFFKGGPLNSFVRDRSETCEGFKFGSERLITASVFTYQNTPNHLSAIVADCEGNIFLVLSK</sequence>
<evidence type="ECO:0000256" key="1">
    <source>
        <dbReference type="ARBA" id="ARBA00022574"/>
    </source>
</evidence>
<dbReference type="InterPro" id="IPR001680">
    <property type="entry name" value="WD40_rpt"/>
</dbReference>
<keyword evidence="5" id="KW-1185">Reference proteome</keyword>
<evidence type="ECO:0000256" key="2">
    <source>
        <dbReference type="ARBA" id="ARBA00022737"/>
    </source>
</evidence>
<name>A0A1J4J7P5_9EUKA</name>
<dbReference type="PROSITE" id="PS50294">
    <property type="entry name" value="WD_REPEATS_REGION"/>
    <property type="match status" value="1"/>
</dbReference>
<dbReference type="Proteomes" id="UP000179807">
    <property type="component" value="Unassembled WGS sequence"/>
</dbReference>
<dbReference type="OrthoDB" id="408728at2759"/>
<proteinExistence type="predicted"/>
<keyword evidence="1 3" id="KW-0853">WD repeat</keyword>
<feature type="repeat" description="WD" evidence="3">
    <location>
        <begin position="125"/>
        <end position="165"/>
    </location>
</feature>
<dbReference type="InterPro" id="IPR036322">
    <property type="entry name" value="WD40_repeat_dom_sf"/>
</dbReference>
<dbReference type="PANTHER" id="PTHR14221">
    <property type="entry name" value="WD REPEAT DOMAIN 44"/>
    <property type="match status" value="1"/>
</dbReference>
<dbReference type="RefSeq" id="XP_068347384.1">
    <property type="nucleotide sequence ID" value="XM_068512721.1"/>
</dbReference>
<accession>A0A1J4J7P5</accession>
<dbReference type="GeneID" id="94847425"/>
<comment type="caution">
    <text evidence="4">The sequence shown here is derived from an EMBL/GenBank/DDBJ whole genome shotgun (WGS) entry which is preliminary data.</text>
</comment>
<evidence type="ECO:0000313" key="5">
    <source>
        <dbReference type="Proteomes" id="UP000179807"/>
    </source>
</evidence>